<dbReference type="AlphaFoldDB" id="A0A7S4S0F8"/>
<dbReference type="InterPro" id="IPR013201">
    <property type="entry name" value="Prot_inhib_I29"/>
</dbReference>
<dbReference type="PROSITE" id="PS00640">
    <property type="entry name" value="THIOL_PROTEASE_ASN"/>
    <property type="match status" value="1"/>
</dbReference>
<accession>A0A7S4S0F8</accession>
<dbReference type="PROSITE" id="PS00139">
    <property type="entry name" value="THIOL_PROTEASE_CYS"/>
    <property type="match status" value="1"/>
</dbReference>
<dbReference type="InterPro" id="IPR013128">
    <property type="entry name" value="Peptidase_C1A"/>
</dbReference>
<name>A0A7S4S0F8_9DINO</name>
<evidence type="ECO:0000256" key="3">
    <source>
        <dbReference type="ARBA" id="ARBA00023157"/>
    </source>
</evidence>
<organism evidence="7">
    <name type="scientific">Alexandrium monilatum</name>
    <dbReference type="NCBI Taxonomy" id="311494"/>
    <lineage>
        <taxon>Eukaryota</taxon>
        <taxon>Sar</taxon>
        <taxon>Alveolata</taxon>
        <taxon>Dinophyceae</taxon>
        <taxon>Gonyaulacales</taxon>
        <taxon>Pyrocystaceae</taxon>
        <taxon>Alexandrium</taxon>
    </lineage>
</organism>
<dbReference type="SMART" id="SM00848">
    <property type="entry name" value="Inhibitor_I29"/>
    <property type="match status" value="1"/>
</dbReference>
<dbReference type="GO" id="GO:0008234">
    <property type="term" value="F:cysteine-type peptidase activity"/>
    <property type="evidence" value="ECO:0007669"/>
    <property type="project" value="InterPro"/>
</dbReference>
<protein>
    <recommendedName>
        <fullName evidence="8">Peptidase C1A papain C-terminal domain-containing protein</fullName>
    </recommendedName>
</protein>
<keyword evidence="3" id="KW-1015">Disulfide bond</keyword>
<dbReference type="PRINTS" id="PR00705">
    <property type="entry name" value="PAPAIN"/>
</dbReference>
<feature type="domain" description="Cathepsin propeptide inhibitor" evidence="6">
    <location>
        <begin position="23"/>
        <end position="79"/>
    </location>
</feature>
<evidence type="ECO:0000259" key="6">
    <source>
        <dbReference type="SMART" id="SM00848"/>
    </source>
</evidence>
<comment type="similarity">
    <text evidence="1">Belongs to the peptidase C1 family.</text>
</comment>
<feature type="domain" description="Peptidase C1A papain C-terminal" evidence="5">
    <location>
        <begin position="105"/>
        <end position="350"/>
    </location>
</feature>
<dbReference type="Gene3D" id="3.90.70.10">
    <property type="entry name" value="Cysteine proteinases"/>
    <property type="match status" value="1"/>
</dbReference>
<dbReference type="InterPro" id="IPR038765">
    <property type="entry name" value="Papain-like_cys_pep_sf"/>
</dbReference>
<proteinExistence type="inferred from homology"/>
<dbReference type="SMART" id="SM00645">
    <property type="entry name" value="Pept_C1"/>
    <property type="match status" value="1"/>
</dbReference>
<dbReference type="InterPro" id="IPR025661">
    <property type="entry name" value="Pept_asp_AS"/>
</dbReference>
<evidence type="ECO:0008006" key="8">
    <source>
        <dbReference type="Google" id="ProtNLM"/>
    </source>
</evidence>
<feature type="signal peptide" evidence="4">
    <location>
        <begin position="1"/>
        <end position="16"/>
    </location>
</feature>
<dbReference type="Pfam" id="PF08246">
    <property type="entry name" value="Inhibitor_I29"/>
    <property type="match status" value="1"/>
</dbReference>
<dbReference type="Pfam" id="PF00112">
    <property type="entry name" value="Peptidase_C1"/>
    <property type="match status" value="1"/>
</dbReference>
<keyword evidence="4" id="KW-0732">Signal</keyword>
<dbReference type="CDD" id="cd02248">
    <property type="entry name" value="Peptidase_C1A"/>
    <property type="match status" value="1"/>
</dbReference>
<dbReference type="GO" id="GO:0006508">
    <property type="term" value="P:proteolysis"/>
    <property type="evidence" value="ECO:0007669"/>
    <property type="project" value="InterPro"/>
</dbReference>
<keyword evidence="2" id="KW-0865">Zymogen</keyword>
<evidence type="ECO:0000313" key="7">
    <source>
        <dbReference type="EMBL" id="CAE4629920.1"/>
    </source>
</evidence>
<feature type="chain" id="PRO_5031229130" description="Peptidase C1A papain C-terminal domain-containing protein" evidence="4">
    <location>
        <begin position="17"/>
        <end position="384"/>
    </location>
</feature>
<dbReference type="SUPFAM" id="SSF54001">
    <property type="entry name" value="Cysteine proteinases"/>
    <property type="match status" value="1"/>
</dbReference>
<evidence type="ECO:0000259" key="5">
    <source>
        <dbReference type="SMART" id="SM00645"/>
    </source>
</evidence>
<dbReference type="InterPro" id="IPR000668">
    <property type="entry name" value="Peptidase_C1A_C"/>
</dbReference>
<sequence>MLRPLAVLLGVAVVSGAAVDAEWEAFKRVYKKTYKGKRDEKARYKLFLESKGRVEALNKLNGQPAFGINWMSDRYESEKHKKGLKKPKDFKPSAPVKDFTPTMRSPRSIDWRYTKAVTPVKNQGQCGCCWAFSATEAIESQMILQTGAAYDFTLSPQQICSCAPSSGAYGCDGCNGGFTEGAYEYVKTTVGLANGFYIPYTQSLTQSEGTASCPLEKVLEINGEDEQLSGSYAQVSGYSYATPPCTSGACTHQDLRSLAAALEQGPLSVCVNAGVWSDYTGGVLTAAACGSMAADAQDHCVMAVGFNTTAPTPYWIVRNSWATTWGEQGYIYLEMSQNTCGIADDATIPDVKVDMTREEQAAAAVKKEAMFQLAAQGSSTLVVV</sequence>
<dbReference type="PANTHER" id="PTHR12411">
    <property type="entry name" value="CYSTEINE PROTEASE FAMILY C1-RELATED"/>
    <property type="match status" value="1"/>
</dbReference>
<evidence type="ECO:0000256" key="2">
    <source>
        <dbReference type="ARBA" id="ARBA00023145"/>
    </source>
</evidence>
<gene>
    <name evidence="7" type="ORF">AMON00008_LOCUS42833</name>
</gene>
<dbReference type="InterPro" id="IPR000169">
    <property type="entry name" value="Pept_cys_AS"/>
</dbReference>
<dbReference type="EMBL" id="HBNR01060871">
    <property type="protein sequence ID" value="CAE4629920.1"/>
    <property type="molecule type" value="Transcribed_RNA"/>
</dbReference>
<evidence type="ECO:0000256" key="4">
    <source>
        <dbReference type="SAM" id="SignalP"/>
    </source>
</evidence>
<dbReference type="InterPro" id="IPR039417">
    <property type="entry name" value="Peptidase_C1A_papain-like"/>
</dbReference>
<reference evidence="7" key="1">
    <citation type="submission" date="2021-01" db="EMBL/GenBank/DDBJ databases">
        <authorList>
            <person name="Corre E."/>
            <person name="Pelletier E."/>
            <person name="Niang G."/>
            <person name="Scheremetjew M."/>
            <person name="Finn R."/>
            <person name="Kale V."/>
            <person name="Holt S."/>
            <person name="Cochrane G."/>
            <person name="Meng A."/>
            <person name="Brown T."/>
            <person name="Cohen L."/>
        </authorList>
    </citation>
    <scope>NUCLEOTIDE SEQUENCE</scope>
    <source>
        <strain evidence="7">CCMP3105</strain>
    </source>
</reference>
<evidence type="ECO:0000256" key="1">
    <source>
        <dbReference type="ARBA" id="ARBA00008455"/>
    </source>
</evidence>